<dbReference type="CDD" id="cd18809">
    <property type="entry name" value="SF1_C_RecD"/>
    <property type="match status" value="1"/>
</dbReference>
<dbReference type="Gene3D" id="3.40.50.300">
    <property type="entry name" value="P-loop containing nucleotide triphosphate hydrolases"/>
    <property type="match status" value="2"/>
</dbReference>
<keyword evidence="4" id="KW-1185">Reference proteome</keyword>
<dbReference type="SUPFAM" id="SSF55464">
    <property type="entry name" value="Origin of replication-binding domain, RBD-like"/>
    <property type="match status" value="1"/>
</dbReference>
<protein>
    <submittedName>
        <fullName evidence="3">Conjugative relaxase-like TrwC/TraI family protein</fullName>
    </submittedName>
</protein>
<accession>A0ABX2SGX3</accession>
<sequence length="1179" mass="127462">MTVSMKVMSAGDGYKYLLKSVVAADGNRALSTPMTRYYAEAGTPPGRWMGAGLKALSEGTLSPGEPVTEEQLALLLGAGRDPRTGEKLGLAFPQYASIRDRVASRAATLSAALSPDQRSAALGVIESEEQAHGESRAVAGFDFTFSVPKSVSVLWGVADAGTQARIVEEHHAAVSEVLALLEREVAATRVGRSNGESAVAQVEVVGVAAAAFDHWDSRVGDPQLHTHVVISNKVMTKSDGKWRSLDSRPLHAAVVALSEHYNAVLADRLSRNLGLEWEQRQRGQDRTPAWELALVPDLLVKHFSGRARAIELEKDRLIEDYVAQHGRRPSRTTVIRLRAHATLASRPDKQVRSLADLTEEWRARAGRVLGRDGSAWTRGLLRATRPQPALRADDISLDVISSTAAAVVHTVSEKRSTWRYWNLWAEAARQTMGWRFASAQDREDVTAMIVADAKGQSLALTPAEFAATPAIFTRADGTSQFRPRHGVVYSSVELLGAEDRLLARANDRTAPTLSLGESSRYSLQDESAVSRTERGGDVLRNIASSGRRLDLLVGPAGGGKTTAMRTLRLDWQAQHGRGSVIGLAPSATAAQVLADDLGIACENTAKWLYDHDHGGTELQRGQLVIIDEATLAGTLTLDRITALAAEAGAKVLLVGDWAQLQSVDAGGAFNLLAQNRDDVPELSDVHRFTHEWEKRASLELRRGSDQAIDTYIRHGRVREGATGDMNDAAYLAWRADVRAGRESVLVAESASSVIDLNTRARAERILDGDTSAGRDVLLADGTRASAGDIVITRTNDRRLGQGSGSWVRNGDRWRVASVGRDGSLDVERPSPPGRSAATLPATYVAEHVELGYAVTAHRAQGLTVDTAHVVVSRTTTKESLYVSMTRGRERNAAYVALDCPDDTHAADAGDASARAVMLGVLRHSGAELSAHQVIEAEQRRWSSIAQVAAEYETLAAVAQHDRWVDMLRRSGLADEQVSAIIRAESFGPLSAELRRAEAAGMVLAERLPRIVNRRSLQDAEDIGAVLIDRLAREARVTQPEVPRDEVRFIGGLIPAADGAMPGEIADALAQLQAAIEAQARALAHAALAHGEPWTRRLGPPPVGRQALDRWMHELRIVAAYRDRYPEEVGGRDRTAADVHQRRDRAHAAEASERARSLATSCRPEATGPLSAVRLDAAHP</sequence>
<dbReference type="InterPro" id="IPR014862">
    <property type="entry name" value="TrwC"/>
</dbReference>
<dbReference type="EMBL" id="JACBZN010000001">
    <property type="protein sequence ID" value="NYI38161.1"/>
    <property type="molecule type" value="Genomic_DNA"/>
</dbReference>
<name>A0ABX2SGX3_9ACTN</name>
<dbReference type="InterPro" id="IPR027417">
    <property type="entry name" value="P-loop_NTPase"/>
</dbReference>
<gene>
    <name evidence="3" type="ORF">BJ975_001536</name>
</gene>
<dbReference type="SUPFAM" id="SSF52540">
    <property type="entry name" value="P-loop containing nucleoside triphosphate hydrolases"/>
    <property type="match status" value="2"/>
</dbReference>
<feature type="compositionally biased region" description="Basic and acidic residues" evidence="1">
    <location>
        <begin position="1127"/>
        <end position="1155"/>
    </location>
</feature>
<dbReference type="RefSeq" id="WP_218845772.1">
    <property type="nucleotide sequence ID" value="NZ_BAAAMP010000001.1"/>
</dbReference>
<evidence type="ECO:0000313" key="3">
    <source>
        <dbReference type="EMBL" id="NYI38161.1"/>
    </source>
</evidence>
<evidence type="ECO:0000313" key="4">
    <source>
        <dbReference type="Proteomes" id="UP000587211"/>
    </source>
</evidence>
<dbReference type="Proteomes" id="UP000587211">
    <property type="component" value="Unassembled WGS sequence"/>
</dbReference>
<feature type="region of interest" description="Disordered" evidence="1">
    <location>
        <begin position="1127"/>
        <end position="1179"/>
    </location>
</feature>
<proteinExistence type="predicted"/>
<evidence type="ECO:0000256" key="1">
    <source>
        <dbReference type="SAM" id="MobiDB-lite"/>
    </source>
</evidence>
<organism evidence="3 4">
    <name type="scientific">Aeromicrobium tamlense</name>
    <dbReference type="NCBI Taxonomy" id="375541"/>
    <lineage>
        <taxon>Bacteria</taxon>
        <taxon>Bacillati</taxon>
        <taxon>Actinomycetota</taxon>
        <taxon>Actinomycetes</taxon>
        <taxon>Propionibacteriales</taxon>
        <taxon>Nocardioidaceae</taxon>
        <taxon>Aeromicrobium</taxon>
    </lineage>
</organism>
<feature type="domain" description="TrwC relaxase" evidence="2">
    <location>
        <begin position="10"/>
        <end position="366"/>
    </location>
</feature>
<comment type="caution">
    <text evidence="3">The sequence shown here is derived from an EMBL/GenBank/DDBJ whole genome shotgun (WGS) entry which is preliminary data.</text>
</comment>
<reference evidence="3 4" key="1">
    <citation type="submission" date="2020-07" db="EMBL/GenBank/DDBJ databases">
        <title>Sequencing the genomes of 1000 actinobacteria strains.</title>
        <authorList>
            <person name="Klenk H.-P."/>
        </authorList>
    </citation>
    <scope>NUCLEOTIDE SEQUENCE [LARGE SCALE GENOMIC DNA]</scope>
    <source>
        <strain evidence="3 4">DSM 19087</strain>
    </source>
</reference>
<evidence type="ECO:0000259" key="2">
    <source>
        <dbReference type="Pfam" id="PF08751"/>
    </source>
</evidence>
<dbReference type="Pfam" id="PF08751">
    <property type="entry name" value="TrwC"/>
    <property type="match status" value="1"/>
</dbReference>
<dbReference type="Pfam" id="PF13604">
    <property type="entry name" value="AAA_30"/>
    <property type="match status" value="1"/>
</dbReference>
<dbReference type="NCBIfam" id="NF041492">
    <property type="entry name" value="MobF"/>
    <property type="match status" value="1"/>
</dbReference>